<dbReference type="EMBL" id="VSIY01000005">
    <property type="protein sequence ID" value="TYB81765.1"/>
    <property type="molecule type" value="Genomic_DNA"/>
</dbReference>
<proteinExistence type="predicted"/>
<dbReference type="AlphaFoldDB" id="A0A5D0RLQ3"/>
<protein>
    <submittedName>
        <fullName evidence="1">Uncharacterized protein</fullName>
    </submittedName>
</protein>
<evidence type="ECO:0000313" key="2">
    <source>
        <dbReference type="Proteomes" id="UP000322080"/>
    </source>
</evidence>
<name>A0A5D0RLQ3_9RHOB</name>
<reference evidence="1 2" key="1">
    <citation type="submission" date="2019-08" db="EMBL/GenBank/DDBJ databases">
        <title>Identification of a novel species of the genus Boseongicola.</title>
        <authorList>
            <person name="Zhang X.-Q."/>
        </authorList>
    </citation>
    <scope>NUCLEOTIDE SEQUENCE [LARGE SCALE GENOMIC DNA]</scope>
    <source>
        <strain evidence="1 2">HY14</strain>
    </source>
</reference>
<sequence length="197" mass="21794">MILERLSKSLKKSRSAIADVHGGLGEIRSRIDELRDQRDAIESRPLPLASVEREVDAWLDTTVANAVTALPVNRFATPKERRRGEPDFELPLPLRHGANTPDAGPAVGILLGLLVATNREAFKMILLGRLGDYYENREGIEPSAAADLISEIDNEIWSLEHDEEFLIRDAEAAGLELQRRPDANPEIVLLADSEQAT</sequence>
<dbReference type="Proteomes" id="UP000322080">
    <property type="component" value="Unassembled WGS sequence"/>
</dbReference>
<organism evidence="1 2">
    <name type="scientific">Maritimibacter fusiformis</name>
    <dbReference type="NCBI Taxonomy" id="2603819"/>
    <lineage>
        <taxon>Bacteria</taxon>
        <taxon>Pseudomonadati</taxon>
        <taxon>Pseudomonadota</taxon>
        <taxon>Alphaproteobacteria</taxon>
        <taxon>Rhodobacterales</taxon>
        <taxon>Roseobacteraceae</taxon>
        <taxon>Maritimibacter</taxon>
    </lineage>
</organism>
<keyword evidence="2" id="KW-1185">Reference proteome</keyword>
<gene>
    <name evidence="1" type="ORF">FVF75_08655</name>
</gene>
<comment type="caution">
    <text evidence="1">The sequence shown here is derived from an EMBL/GenBank/DDBJ whole genome shotgun (WGS) entry which is preliminary data.</text>
</comment>
<accession>A0A5D0RLQ3</accession>
<dbReference type="RefSeq" id="WP_148377574.1">
    <property type="nucleotide sequence ID" value="NZ_VSIY01000005.1"/>
</dbReference>
<evidence type="ECO:0000313" key="1">
    <source>
        <dbReference type="EMBL" id="TYB81765.1"/>
    </source>
</evidence>